<dbReference type="VEuPathDB" id="ToxoDB:cyc_00582"/>
<feature type="region of interest" description="Disordered" evidence="1">
    <location>
        <begin position="251"/>
        <end position="271"/>
    </location>
</feature>
<feature type="transmembrane region" description="Helical" evidence="2">
    <location>
        <begin position="49"/>
        <end position="71"/>
    </location>
</feature>
<feature type="transmembrane region" description="Helical" evidence="2">
    <location>
        <begin position="78"/>
        <end position="101"/>
    </location>
</feature>
<proteinExistence type="predicted"/>
<dbReference type="EMBL" id="JROU02001487">
    <property type="protein sequence ID" value="OEH76323.1"/>
    <property type="molecule type" value="Genomic_DNA"/>
</dbReference>
<evidence type="ECO:0000256" key="1">
    <source>
        <dbReference type="SAM" id="MobiDB-lite"/>
    </source>
</evidence>
<evidence type="ECO:0000313" key="3">
    <source>
        <dbReference type="EMBL" id="OEH76323.1"/>
    </source>
</evidence>
<evidence type="ECO:0000313" key="4">
    <source>
        <dbReference type="Proteomes" id="UP000095192"/>
    </source>
</evidence>
<reference evidence="3 4" key="1">
    <citation type="journal article" date="2016" name="BMC Genomics">
        <title>Comparative genomics reveals Cyclospora cayetanensis possesses coccidia-like metabolism and invasion components but unique surface antigens.</title>
        <authorList>
            <person name="Liu S."/>
            <person name="Wang L."/>
            <person name="Zheng H."/>
            <person name="Xu Z."/>
            <person name="Roellig D.M."/>
            <person name="Li N."/>
            <person name="Frace M.A."/>
            <person name="Tang K."/>
            <person name="Arrowood M.J."/>
            <person name="Moss D.M."/>
            <person name="Zhang L."/>
            <person name="Feng Y."/>
            <person name="Xiao L."/>
        </authorList>
    </citation>
    <scope>NUCLEOTIDE SEQUENCE [LARGE SCALE GENOMIC DNA]</scope>
    <source>
        <strain evidence="3 4">CHN_HEN01</strain>
    </source>
</reference>
<feature type="transmembrane region" description="Helical" evidence="2">
    <location>
        <begin position="121"/>
        <end position="140"/>
    </location>
</feature>
<comment type="caution">
    <text evidence="3">The sequence shown here is derived from an EMBL/GenBank/DDBJ whole genome shotgun (WGS) entry which is preliminary data.</text>
</comment>
<keyword evidence="2" id="KW-1133">Transmembrane helix</keyword>
<name>A0A1D3CYQ0_9EIME</name>
<dbReference type="InParanoid" id="A0A1D3CYQ0"/>
<gene>
    <name evidence="3" type="ORF">cyc_00582</name>
</gene>
<keyword evidence="2" id="KW-0472">Membrane</keyword>
<evidence type="ECO:0000256" key="2">
    <source>
        <dbReference type="SAM" id="Phobius"/>
    </source>
</evidence>
<organism evidence="3 4">
    <name type="scientific">Cyclospora cayetanensis</name>
    <dbReference type="NCBI Taxonomy" id="88456"/>
    <lineage>
        <taxon>Eukaryota</taxon>
        <taxon>Sar</taxon>
        <taxon>Alveolata</taxon>
        <taxon>Apicomplexa</taxon>
        <taxon>Conoidasida</taxon>
        <taxon>Coccidia</taxon>
        <taxon>Eucoccidiorida</taxon>
        <taxon>Eimeriorina</taxon>
        <taxon>Eimeriidae</taxon>
        <taxon>Cyclospora</taxon>
    </lineage>
</organism>
<feature type="compositionally biased region" description="Polar residues" evidence="1">
    <location>
        <begin position="251"/>
        <end position="261"/>
    </location>
</feature>
<protein>
    <recommendedName>
        <fullName evidence="5">Transmembrane protein</fullName>
    </recommendedName>
</protein>
<sequence length="400" mass="44807">MLRKHRDILALCVGIFSFICSAALLAVFYTALCCIFRDIDFTESVVGGFMYHQAALLEYVARLPVNLLLLLLGVIPWLLLLCLRSLGALVSGLQVVLHYFFDCFPHSLSLPPSLYASWKIVLLHGVCWAMITFLWLLYAFDFGSRESYGRLGIFMRALKLRLQREERQRPSRFWIPVEGDRKQIWHPWLTAAYKAVASLMACGIQKEDDLSADSAKARCARDEKILKQKDGMHHDACGRWNLGHSSSLLHSPDATCQQDSSAELPEASEDTPARVGCRVAHGGRRTEGAYAHACCRRSFQQKQALDLRCSDRAPRQLPEASLLSGKQAGMRACKGREAEARGDEQFVYDPRGISHGGSCLTRPAEDIVPEIESISSGEESEWCMVSKEVQEAPQRSRLEA</sequence>
<dbReference type="AlphaFoldDB" id="A0A1D3CYQ0"/>
<keyword evidence="2" id="KW-0812">Transmembrane</keyword>
<accession>A0A1D3CYQ0</accession>
<dbReference type="Proteomes" id="UP000095192">
    <property type="component" value="Unassembled WGS sequence"/>
</dbReference>
<evidence type="ECO:0008006" key="5">
    <source>
        <dbReference type="Google" id="ProtNLM"/>
    </source>
</evidence>
<keyword evidence="4" id="KW-1185">Reference proteome</keyword>